<feature type="region of interest" description="Disordered" evidence="1">
    <location>
        <begin position="120"/>
        <end position="139"/>
    </location>
</feature>
<evidence type="ECO:0000313" key="2">
    <source>
        <dbReference type="EMBL" id="BAO00949.1"/>
    </source>
</evidence>
<feature type="compositionally biased region" description="Polar residues" evidence="1">
    <location>
        <begin position="123"/>
        <end position="139"/>
    </location>
</feature>
<reference evidence="2" key="1">
    <citation type="journal article" date="2014" name="Peptides">
        <title>Transcriptome analysis of neuropeptides and G-protein coupled receptors (GPCRs) for neuropeptides in the brown planthopper Nilaparvata lugens.</title>
        <authorList>
            <person name="Tanaka Y."/>
            <person name="Suetsugu Y."/>
            <person name="Yamamoto K."/>
            <person name="Noda H."/>
            <person name="Shinoda T."/>
        </authorList>
    </citation>
    <scope>NUCLEOTIDE SEQUENCE</scope>
</reference>
<dbReference type="EMBL" id="AB817252">
    <property type="protein sequence ID" value="BAO00949.1"/>
    <property type="molecule type" value="mRNA"/>
</dbReference>
<name>U3U8Z3_NILLU</name>
<protein>
    <submittedName>
        <fullName evidence="2">Ecdysis triggering hormone</fullName>
    </submittedName>
</protein>
<evidence type="ECO:0000256" key="1">
    <source>
        <dbReference type="SAM" id="MobiDB-lite"/>
    </source>
</evidence>
<sequence>MKTMSTVQNRFITEGVFLILSATIITASSLHNEESIDVHSKLNRAGAFLPTEPEESSAHTMQRRNDFFLKATGKSGPYLPRIGRRNIIYPEKKEDVESPFVVSRRNDFFLKAHKSIPRIGRRNSYSAPQTPTEDQTPYSQRISKKFDSEVMEKSEASAWPWFRAPGLYVPQKRAIYFTENPAYFGPGVILWDKDEHPSLLLEDSEANFGTGLD</sequence>
<organism evidence="2">
    <name type="scientific">Nilaparvata lugens</name>
    <name type="common">Brown planthopper</name>
    <dbReference type="NCBI Taxonomy" id="108931"/>
    <lineage>
        <taxon>Eukaryota</taxon>
        <taxon>Metazoa</taxon>
        <taxon>Ecdysozoa</taxon>
        <taxon>Arthropoda</taxon>
        <taxon>Hexapoda</taxon>
        <taxon>Insecta</taxon>
        <taxon>Pterygota</taxon>
        <taxon>Neoptera</taxon>
        <taxon>Paraneoptera</taxon>
        <taxon>Hemiptera</taxon>
        <taxon>Auchenorrhyncha</taxon>
        <taxon>Fulgoroidea</taxon>
        <taxon>Delphacidae</taxon>
        <taxon>Delphacinae</taxon>
        <taxon>Nilaparvata</taxon>
    </lineage>
</organism>
<dbReference type="AlphaFoldDB" id="U3U8Z3"/>
<proteinExistence type="evidence at transcript level"/>
<gene>
    <name evidence="2" type="primary">eth</name>
</gene>
<accession>U3U8Z3</accession>
<dbReference type="OrthoDB" id="6339926at2759"/>